<protein>
    <recommendedName>
        <fullName evidence="1">DUF4143 domain-containing protein</fullName>
    </recommendedName>
</protein>
<dbReference type="AlphaFoldDB" id="A0A0F9DYH0"/>
<proteinExistence type="predicted"/>
<dbReference type="PANTHER" id="PTHR43566">
    <property type="entry name" value="CONSERVED PROTEIN"/>
    <property type="match status" value="1"/>
</dbReference>
<evidence type="ECO:0000259" key="1">
    <source>
        <dbReference type="Pfam" id="PF13635"/>
    </source>
</evidence>
<comment type="caution">
    <text evidence="2">The sequence shown here is derived from an EMBL/GenBank/DDBJ whole genome shotgun (WGS) entry which is preliminary data.</text>
</comment>
<accession>A0A0F9DYH0</accession>
<dbReference type="InterPro" id="IPR025420">
    <property type="entry name" value="DUF4143"/>
</dbReference>
<dbReference type="Pfam" id="PF13635">
    <property type="entry name" value="DUF4143"/>
    <property type="match status" value="1"/>
</dbReference>
<organism evidence="2">
    <name type="scientific">marine sediment metagenome</name>
    <dbReference type="NCBI Taxonomy" id="412755"/>
    <lineage>
        <taxon>unclassified sequences</taxon>
        <taxon>metagenomes</taxon>
        <taxon>ecological metagenomes</taxon>
    </lineage>
</organism>
<name>A0A0F9DYH0_9ZZZZ</name>
<feature type="domain" description="DUF4143" evidence="1">
    <location>
        <begin position="31"/>
        <end position="178"/>
    </location>
</feature>
<dbReference type="PANTHER" id="PTHR43566:SF1">
    <property type="entry name" value="AAA+ ATPASE DOMAIN-CONTAINING PROTEIN"/>
    <property type="match status" value="1"/>
</dbReference>
<sequence length="264" mass="31335">MTTEFPEPFKKRNEASYRRWSNAYSKQLIREDVRDLSGIKAVSSMETLYYMLPERIGSPLSIPSLANDLKVSYNTVASWMALFERFFLVFSITPWSKGIKRTIHKERKIYLWDMPRIKDAGARFENAVALELYRAVTNWNDMGYGDFSIYFGRDKEKNEIDFIITKERKPFLIIETKLKDNSTDYVVKEVERIEIKKKKQDADSHLCCNLVSCSTKQFIRINIFHFHFCNRNIPYQIERLGRHHIFDDKALAHLLLYFVQNQLF</sequence>
<dbReference type="EMBL" id="LAZR01029679">
    <property type="protein sequence ID" value="KKL58851.1"/>
    <property type="molecule type" value="Genomic_DNA"/>
</dbReference>
<gene>
    <name evidence="2" type="ORF">LCGC14_2221230</name>
</gene>
<reference evidence="2" key="1">
    <citation type="journal article" date="2015" name="Nature">
        <title>Complex archaea that bridge the gap between prokaryotes and eukaryotes.</title>
        <authorList>
            <person name="Spang A."/>
            <person name="Saw J.H."/>
            <person name="Jorgensen S.L."/>
            <person name="Zaremba-Niedzwiedzka K."/>
            <person name="Martijn J."/>
            <person name="Lind A.E."/>
            <person name="van Eijk R."/>
            <person name="Schleper C."/>
            <person name="Guy L."/>
            <person name="Ettema T.J."/>
        </authorList>
    </citation>
    <scope>NUCLEOTIDE SEQUENCE</scope>
</reference>
<evidence type="ECO:0000313" key="2">
    <source>
        <dbReference type="EMBL" id="KKL58851.1"/>
    </source>
</evidence>